<keyword evidence="3" id="KW-1185">Reference proteome</keyword>
<name>A0A0M4LVF2_9SPHN</name>
<reference evidence="2 3" key="1">
    <citation type="submission" date="2015-09" db="EMBL/GenBank/DDBJ databases">
        <title>Complete genome sequence of a benzo[a]pyrene-degrading bacterium Altererythrobacter epoxidivorans CGMCC 1.7731T.</title>
        <authorList>
            <person name="Li Z."/>
            <person name="Cheng H."/>
            <person name="Huo Y."/>
            <person name="Xu X."/>
        </authorList>
    </citation>
    <scope>NUCLEOTIDE SEQUENCE [LARGE SCALE GENOMIC DNA]</scope>
    <source>
        <strain evidence="2 3">CGMCC 1.7731</strain>
    </source>
</reference>
<dbReference type="PATRIC" id="fig|361183.4.peg.1800"/>
<feature type="compositionally biased region" description="Acidic residues" evidence="1">
    <location>
        <begin position="8"/>
        <end position="21"/>
    </location>
</feature>
<dbReference type="Proteomes" id="UP000057938">
    <property type="component" value="Chromosome"/>
</dbReference>
<protein>
    <submittedName>
        <fullName evidence="2">Uncharacterized protein</fullName>
    </submittedName>
</protein>
<dbReference type="EMBL" id="CP012669">
    <property type="protein sequence ID" value="ALE17117.1"/>
    <property type="molecule type" value="Genomic_DNA"/>
</dbReference>
<gene>
    <name evidence="2" type="ORF">AMC99_01829</name>
</gene>
<dbReference type="KEGG" id="aep:AMC99_01829"/>
<accession>A0A0M4LVF2</accession>
<organism evidence="2 3">
    <name type="scientific">Altererythrobacter epoxidivorans</name>
    <dbReference type="NCBI Taxonomy" id="361183"/>
    <lineage>
        <taxon>Bacteria</taxon>
        <taxon>Pseudomonadati</taxon>
        <taxon>Pseudomonadota</taxon>
        <taxon>Alphaproteobacteria</taxon>
        <taxon>Sphingomonadales</taxon>
        <taxon>Erythrobacteraceae</taxon>
        <taxon>Altererythrobacter</taxon>
    </lineage>
</organism>
<evidence type="ECO:0000313" key="3">
    <source>
        <dbReference type="Proteomes" id="UP000057938"/>
    </source>
</evidence>
<evidence type="ECO:0000256" key="1">
    <source>
        <dbReference type="SAM" id="MobiDB-lite"/>
    </source>
</evidence>
<dbReference type="AlphaFoldDB" id="A0A0M4LVF2"/>
<sequence length="60" mass="6212">MAAGENAALEEPENAVDDTDGIEVGDAGQALQTITIAEAKNLLSRSLGVPVEAIQITVQY</sequence>
<feature type="region of interest" description="Disordered" evidence="1">
    <location>
        <begin position="1"/>
        <end position="21"/>
    </location>
</feature>
<evidence type="ECO:0000313" key="2">
    <source>
        <dbReference type="EMBL" id="ALE17117.1"/>
    </source>
</evidence>
<proteinExistence type="predicted"/>